<evidence type="ECO:0000313" key="10">
    <source>
        <dbReference type="EMBL" id="SED49765.1"/>
    </source>
</evidence>
<dbReference type="InterPro" id="IPR017853">
    <property type="entry name" value="GH"/>
</dbReference>
<keyword evidence="5" id="KW-0378">Hydrolase</keyword>
<evidence type="ECO:0000256" key="3">
    <source>
        <dbReference type="ARBA" id="ARBA00011165"/>
    </source>
</evidence>
<dbReference type="GO" id="GO:0046373">
    <property type="term" value="P:L-arabinose metabolic process"/>
    <property type="evidence" value="ECO:0007669"/>
    <property type="project" value="InterPro"/>
</dbReference>
<comment type="subunit">
    <text evidence="3">Homohexamer; trimer of dimers.</text>
</comment>
<dbReference type="InterPro" id="IPR013780">
    <property type="entry name" value="Glyco_hydro_b"/>
</dbReference>
<dbReference type="GO" id="GO:0000272">
    <property type="term" value="P:polysaccharide catabolic process"/>
    <property type="evidence" value="ECO:0007669"/>
    <property type="project" value="TreeGrafter"/>
</dbReference>
<feature type="compositionally biased region" description="Basic and acidic residues" evidence="8">
    <location>
        <begin position="465"/>
        <end position="479"/>
    </location>
</feature>
<evidence type="ECO:0000313" key="11">
    <source>
        <dbReference type="Proteomes" id="UP000199220"/>
    </source>
</evidence>
<feature type="domain" description="Alpha-L-arabinofuranosidase C-terminal" evidence="9">
    <location>
        <begin position="296"/>
        <end position="496"/>
    </location>
</feature>
<dbReference type="SMART" id="SM00813">
    <property type="entry name" value="Alpha-L-AF_C"/>
    <property type="match status" value="1"/>
</dbReference>
<dbReference type="Gene3D" id="2.60.40.1180">
    <property type="entry name" value="Golgi alpha-mannosidase II"/>
    <property type="match status" value="1"/>
</dbReference>
<proteinExistence type="inferred from homology"/>
<keyword evidence="7" id="KW-0326">Glycosidase</keyword>
<comment type="catalytic activity">
    <reaction evidence="1">
        <text>Hydrolysis of terminal non-reducing alpha-L-arabinofuranoside residues in alpha-L-arabinosides.</text>
        <dbReference type="EC" id="3.2.1.55"/>
    </reaction>
</comment>
<dbReference type="GO" id="GO:0046556">
    <property type="term" value="F:alpha-L-arabinofuranosidase activity"/>
    <property type="evidence" value="ECO:0007669"/>
    <property type="project" value="UniProtKB-EC"/>
</dbReference>
<evidence type="ECO:0000256" key="4">
    <source>
        <dbReference type="ARBA" id="ARBA00012670"/>
    </source>
</evidence>
<dbReference type="Proteomes" id="UP000199220">
    <property type="component" value="Unassembled WGS sequence"/>
</dbReference>
<protein>
    <recommendedName>
        <fullName evidence="4">non-reducing end alpha-L-arabinofuranosidase</fullName>
        <ecNumber evidence="4">3.2.1.55</ecNumber>
    </recommendedName>
</protein>
<feature type="region of interest" description="Disordered" evidence="8">
    <location>
        <begin position="456"/>
        <end position="487"/>
    </location>
</feature>
<organism evidence="10 11">
    <name type="scientific">Ruania alba</name>
    <dbReference type="NCBI Taxonomy" id="648782"/>
    <lineage>
        <taxon>Bacteria</taxon>
        <taxon>Bacillati</taxon>
        <taxon>Actinomycetota</taxon>
        <taxon>Actinomycetes</taxon>
        <taxon>Micrococcales</taxon>
        <taxon>Ruaniaceae</taxon>
        <taxon>Ruania</taxon>
    </lineage>
</organism>
<dbReference type="Pfam" id="PF06964">
    <property type="entry name" value="Alpha-L-AF_C"/>
    <property type="match status" value="1"/>
</dbReference>
<name>A0A1H5B5Q2_9MICO</name>
<dbReference type="EMBL" id="FNTX01000001">
    <property type="protein sequence ID" value="SED49765.1"/>
    <property type="molecule type" value="Genomic_DNA"/>
</dbReference>
<evidence type="ECO:0000256" key="8">
    <source>
        <dbReference type="SAM" id="MobiDB-lite"/>
    </source>
</evidence>
<dbReference type="EC" id="3.2.1.55" evidence="4"/>
<keyword evidence="6" id="KW-0119">Carbohydrate metabolism</keyword>
<evidence type="ECO:0000256" key="6">
    <source>
        <dbReference type="ARBA" id="ARBA00023277"/>
    </source>
</evidence>
<evidence type="ECO:0000256" key="2">
    <source>
        <dbReference type="ARBA" id="ARBA00007186"/>
    </source>
</evidence>
<keyword evidence="11" id="KW-1185">Reference proteome</keyword>
<evidence type="ECO:0000256" key="5">
    <source>
        <dbReference type="ARBA" id="ARBA00022801"/>
    </source>
</evidence>
<gene>
    <name evidence="10" type="ORF">SAMN04488554_0016</name>
</gene>
<dbReference type="InterPro" id="IPR010720">
    <property type="entry name" value="Alpha-L-AF_C"/>
</dbReference>
<dbReference type="Pfam" id="PF22848">
    <property type="entry name" value="ASD1_dom"/>
    <property type="match status" value="1"/>
</dbReference>
<dbReference type="InterPro" id="IPR055235">
    <property type="entry name" value="ASD1_cat"/>
</dbReference>
<dbReference type="PANTHER" id="PTHR43576">
    <property type="entry name" value="ALPHA-L-ARABINOFURANOSIDASE C-RELATED"/>
    <property type="match status" value="1"/>
</dbReference>
<sequence length="511" mass="56180">MAVLTSTITVDPAYVIGEIDPRMRGSFVEHLGRCVYTGIYEPGHTTADGDGFRFDVRDLTRDLGVSIVRYPGGNFVSGYRWEDGVGPREERPTKLDLAFQSIETNAVGIGEFMAWTRTVGAEAMMAVNLGTRGVEEAAALVEYCNHPGGGYWSDLRHRHGRADPYGIGVWCLGNELDGPWQIGRKPAREYGILAAAAGAAMRRVDPSIQLVACGSSGRRMATYAAWEAEVLEHTYEVVDYISVHAYHGPRGDTRADYVDFMAAGADMDAMITQVIGTSDYVGAKLKSRKRLNLSFDEWNVRHTHGTWRQGHEPWTVAPPLIEDTHSVTDAVVVGSMLNSLLRHADRVTMSCFAQLVNIHAPIRTAAGGPAWRQASYYPMQAVFAHSQGQSIRLAVESPPMTTQSYGDVDQVDAAATRDEDGSLTVFVVNRSLDDAVLSDVVVRAMGQPHVTEHVLLHDDDPDATNTHDHPDRVRPRHLDPPGLDGGRLQVMLPPRSWQMIRIVDDAGRRNA</sequence>
<reference evidence="11" key="1">
    <citation type="submission" date="2016-10" db="EMBL/GenBank/DDBJ databases">
        <authorList>
            <person name="Varghese N."/>
            <person name="Submissions S."/>
        </authorList>
    </citation>
    <scope>NUCLEOTIDE SEQUENCE [LARGE SCALE GENOMIC DNA]</scope>
    <source>
        <strain evidence="11">DSM 21368</strain>
    </source>
</reference>
<dbReference type="AlphaFoldDB" id="A0A1H5B5Q2"/>
<dbReference type="RefSeq" id="WP_342741426.1">
    <property type="nucleotide sequence ID" value="NZ_FNTX01000001.1"/>
</dbReference>
<dbReference type="SUPFAM" id="SSF51011">
    <property type="entry name" value="Glycosyl hydrolase domain"/>
    <property type="match status" value="1"/>
</dbReference>
<dbReference type="PANTHER" id="PTHR43576:SF3">
    <property type="entry name" value="ALPHA-L-ARABINOFURANOSIDASE C"/>
    <property type="match status" value="1"/>
</dbReference>
<dbReference type="Gene3D" id="3.20.20.80">
    <property type="entry name" value="Glycosidases"/>
    <property type="match status" value="1"/>
</dbReference>
<accession>A0A1H5B5Q2</accession>
<comment type="similarity">
    <text evidence="2">Belongs to the glycosyl hydrolase 51 family.</text>
</comment>
<dbReference type="STRING" id="648782.SAMN04488554_0016"/>
<evidence type="ECO:0000256" key="1">
    <source>
        <dbReference type="ARBA" id="ARBA00001462"/>
    </source>
</evidence>
<dbReference type="SUPFAM" id="SSF51445">
    <property type="entry name" value="(Trans)glycosidases"/>
    <property type="match status" value="1"/>
</dbReference>
<evidence type="ECO:0000256" key="7">
    <source>
        <dbReference type="ARBA" id="ARBA00023295"/>
    </source>
</evidence>
<evidence type="ECO:0000259" key="9">
    <source>
        <dbReference type="SMART" id="SM00813"/>
    </source>
</evidence>